<evidence type="ECO:0000256" key="6">
    <source>
        <dbReference type="ARBA" id="ARBA00013150"/>
    </source>
</evidence>
<reference evidence="17" key="1">
    <citation type="submission" date="2025-08" db="UniProtKB">
        <authorList>
            <consortium name="RefSeq"/>
        </authorList>
    </citation>
    <scope>IDENTIFICATION</scope>
    <source>
        <strain evidence="17">OHB3-1</strain>
    </source>
</reference>
<keyword evidence="12" id="KW-0414">Isoprene biosynthesis</keyword>
<dbReference type="PROSITE" id="PS00802">
    <property type="entry name" value="TRANSKETOLASE_2"/>
    <property type="match status" value="1"/>
</dbReference>
<evidence type="ECO:0000256" key="7">
    <source>
        <dbReference type="ARBA" id="ARBA00022679"/>
    </source>
</evidence>
<evidence type="ECO:0000259" key="15">
    <source>
        <dbReference type="SMART" id="SM00861"/>
    </source>
</evidence>
<dbReference type="Pfam" id="PF13292">
    <property type="entry name" value="DXP_synthase_N"/>
    <property type="match status" value="1"/>
</dbReference>
<comment type="catalytic activity">
    <reaction evidence="13">
        <text>D-glyceraldehyde 3-phosphate + pyruvate + H(+) = 1-deoxy-D-xylulose 5-phosphate + CO2</text>
        <dbReference type="Rhea" id="RHEA:12605"/>
        <dbReference type="ChEBI" id="CHEBI:15361"/>
        <dbReference type="ChEBI" id="CHEBI:15378"/>
        <dbReference type="ChEBI" id="CHEBI:16526"/>
        <dbReference type="ChEBI" id="CHEBI:57792"/>
        <dbReference type="ChEBI" id="CHEBI:59776"/>
        <dbReference type="EC" id="2.2.1.7"/>
    </reaction>
    <physiologicalReaction direction="left-to-right" evidence="13">
        <dbReference type="Rhea" id="RHEA:12606"/>
    </physiologicalReaction>
</comment>
<gene>
    <name evidence="17" type="primary">LOC111008255</name>
</gene>
<evidence type="ECO:0000256" key="12">
    <source>
        <dbReference type="ARBA" id="ARBA00023229"/>
    </source>
</evidence>
<evidence type="ECO:0000256" key="11">
    <source>
        <dbReference type="ARBA" id="ARBA00023052"/>
    </source>
</evidence>
<evidence type="ECO:0000256" key="2">
    <source>
        <dbReference type="ARBA" id="ARBA00001964"/>
    </source>
</evidence>
<dbReference type="GO" id="GO:0009228">
    <property type="term" value="P:thiamine biosynthetic process"/>
    <property type="evidence" value="ECO:0007669"/>
    <property type="project" value="UniProtKB-KW"/>
</dbReference>
<evidence type="ECO:0000256" key="1">
    <source>
        <dbReference type="ARBA" id="ARBA00001946"/>
    </source>
</evidence>
<dbReference type="InterPro" id="IPR033248">
    <property type="entry name" value="Transketolase_C"/>
</dbReference>
<dbReference type="InterPro" id="IPR005477">
    <property type="entry name" value="Dxylulose-5-P_synthase"/>
</dbReference>
<dbReference type="SMART" id="SM00861">
    <property type="entry name" value="Transket_pyr"/>
    <property type="match status" value="1"/>
</dbReference>
<comment type="subunit">
    <text evidence="5">Homodimer.</text>
</comment>
<dbReference type="PROSITE" id="PS00801">
    <property type="entry name" value="TRANSKETOLASE_1"/>
    <property type="match status" value="1"/>
</dbReference>
<dbReference type="InterPro" id="IPR005475">
    <property type="entry name" value="Transketolase-like_Pyr-bd"/>
</dbReference>
<dbReference type="NCBIfam" id="NF003933">
    <property type="entry name" value="PRK05444.2-2"/>
    <property type="match status" value="1"/>
</dbReference>
<protein>
    <recommendedName>
        <fullName evidence="6">1-deoxy-D-xylulose-5-phosphate synthase</fullName>
        <ecNumber evidence="6">2.2.1.7</ecNumber>
    </recommendedName>
</protein>
<dbReference type="SUPFAM" id="SSF52922">
    <property type="entry name" value="TK C-terminal domain-like"/>
    <property type="match status" value="1"/>
</dbReference>
<dbReference type="PANTHER" id="PTHR43322">
    <property type="entry name" value="1-D-DEOXYXYLULOSE 5-PHOSPHATE SYNTHASE-RELATED"/>
    <property type="match status" value="1"/>
</dbReference>
<dbReference type="CDD" id="cd02007">
    <property type="entry name" value="TPP_DXS"/>
    <property type="match status" value="1"/>
</dbReference>
<organism evidence="16 17">
    <name type="scientific">Momordica charantia</name>
    <name type="common">Bitter gourd</name>
    <name type="synonym">Balsam pear</name>
    <dbReference type="NCBI Taxonomy" id="3673"/>
    <lineage>
        <taxon>Eukaryota</taxon>
        <taxon>Viridiplantae</taxon>
        <taxon>Streptophyta</taxon>
        <taxon>Embryophyta</taxon>
        <taxon>Tracheophyta</taxon>
        <taxon>Spermatophyta</taxon>
        <taxon>Magnoliopsida</taxon>
        <taxon>eudicotyledons</taxon>
        <taxon>Gunneridae</taxon>
        <taxon>Pentapetalae</taxon>
        <taxon>rosids</taxon>
        <taxon>fabids</taxon>
        <taxon>Cucurbitales</taxon>
        <taxon>Cucurbitaceae</taxon>
        <taxon>Momordiceae</taxon>
        <taxon>Momordica</taxon>
    </lineage>
</organism>
<dbReference type="HAMAP" id="MF_00315">
    <property type="entry name" value="DXP_synth"/>
    <property type="match status" value="1"/>
</dbReference>
<dbReference type="GO" id="GO:0019288">
    <property type="term" value="P:isopentenyl diphosphate biosynthetic process, methylerythritol 4-phosphate pathway"/>
    <property type="evidence" value="ECO:0007669"/>
    <property type="project" value="UniProtKB-ARBA"/>
</dbReference>
<keyword evidence="7" id="KW-0808">Transferase</keyword>
<dbReference type="Gene3D" id="3.40.50.970">
    <property type="match status" value="2"/>
</dbReference>
<dbReference type="EC" id="2.2.1.7" evidence="6"/>
<evidence type="ECO:0000256" key="9">
    <source>
        <dbReference type="ARBA" id="ARBA00022842"/>
    </source>
</evidence>
<evidence type="ECO:0000256" key="4">
    <source>
        <dbReference type="ARBA" id="ARBA00011081"/>
    </source>
</evidence>
<keyword evidence="8" id="KW-0479">Metal-binding</keyword>
<dbReference type="GO" id="GO:0008661">
    <property type="term" value="F:1-deoxy-D-xylulose-5-phosphate synthase activity"/>
    <property type="evidence" value="ECO:0007669"/>
    <property type="project" value="UniProtKB-EC"/>
</dbReference>
<feature type="domain" description="Transketolase-like pyrimidine-binding" evidence="15">
    <location>
        <begin position="392"/>
        <end position="557"/>
    </location>
</feature>
<dbReference type="KEGG" id="mcha:111008255"/>
<keyword evidence="16" id="KW-1185">Reference proteome</keyword>
<dbReference type="GO" id="GO:0016114">
    <property type="term" value="P:terpenoid biosynthetic process"/>
    <property type="evidence" value="ECO:0007669"/>
    <property type="project" value="InterPro"/>
</dbReference>
<keyword evidence="11" id="KW-0786">Thiamine pyrophosphate</keyword>
<dbReference type="GO" id="GO:0046872">
    <property type="term" value="F:metal ion binding"/>
    <property type="evidence" value="ECO:0007669"/>
    <property type="project" value="UniProtKB-KW"/>
</dbReference>
<dbReference type="SUPFAM" id="SSF52518">
    <property type="entry name" value="Thiamin diphosphate-binding fold (THDP-binding)"/>
    <property type="match status" value="2"/>
</dbReference>
<accession>A0A6J1C4Q8</accession>
<dbReference type="InterPro" id="IPR049557">
    <property type="entry name" value="Transketolase_CS"/>
</dbReference>
<keyword evidence="10" id="KW-0784">Thiamine biosynthesis</keyword>
<sequence>MAAVSRLLINPNQYFSPFLESPRPKLTNSKQFRLRASSDSSNGDVNNLVGKERDGWMIDYSGEKPMTPLLDTVNFPIHMKNLSLQDLEQLAAELRAEIVFSVSKTGGHLSASLGVVELSVALHHVFNTPDDKIIWDVGHQAYPHKILTGRRSRMHTIRQTSGLAGFPKRDESIYDAFGAGHSSTSISAGLGMAVARDLLGKKNNVISVIGDGAMTAGQAYEAMNNAGYLDTNMIVILNDNKQVSLPTATLDGPATPVGALSSALTKLQSSTKFRKLREAAKSITRQIGDQAHEVAAKVDEYARGMISGSGSTFFEELGLYYIGPVDGHSVGDLITIFEKVKSMPAPGPVLIHIVTEKGKGYPPAEAAADKMHGVVKFDPKTGKQFKPKSSTLSYTQYFAESLIKEAEVDDKIVAIHAAMGGGTGLNYFQKRFPQRCFDVGIAEQHAVTFAAGLATEGVKPFCTIYSSFLQRGFDQVVHDVDLQKLPVRFAMDRAGLVGADGPTHCGAFDITYMACLPNMIVMAPSDEAELVHMVATAAAIDDRPSCFRFPRGNGIGAVLPPDFKGIPLEIGKGRVLMEGSRVAILGYGAMVQQCVGASELLKTRGICPTVADARFCKPLDTQLIRQLAKQHEILITVEEGSIGGFGSHVSYFLSLTGILDDHRLKLRNMVLPDRYIDHGAPRDQLEESGLSSRHIAATILTLLGRSKEALSIQVSTANN</sequence>
<evidence type="ECO:0000256" key="8">
    <source>
        <dbReference type="ARBA" id="ARBA00022723"/>
    </source>
</evidence>
<dbReference type="OrthoDB" id="10266385at2759"/>
<dbReference type="FunFam" id="3.40.50.970:FF:000005">
    <property type="entry name" value="1-deoxy-D-xylulose-5-phosphate synthase"/>
    <property type="match status" value="1"/>
</dbReference>
<name>A0A6J1C4Q8_MOMCH</name>
<feature type="coiled-coil region" evidence="14">
    <location>
        <begin position="77"/>
        <end position="104"/>
    </location>
</feature>
<evidence type="ECO:0000256" key="13">
    <source>
        <dbReference type="ARBA" id="ARBA00050872"/>
    </source>
</evidence>
<dbReference type="Gene3D" id="3.40.50.920">
    <property type="match status" value="1"/>
</dbReference>
<dbReference type="Proteomes" id="UP000504603">
    <property type="component" value="Unplaced"/>
</dbReference>
<dbReference type="InterPro" id="IPR009014">
    <property type="entry name" value="Transketo_C/PFOR_II"/>
</dbReference>
<evidence type="ECO:0000256" key="14">
    <source>
        <dbReference type="SAM" id="Coils"/>
    </source>
</evidence>
<dbReference type="Pfam" id="PF02779">
    <property type="entry name" value="Transket_pyr"/>
    <property type="match status" value="1"/>
</dbReference>
<comment type="cofactor">
    <cofactor evidence="2">
        <name>thiamine diphosphate</name>
        <dbReference type="ChEBI" id="CHEBI:58937"/>
    </cofactor>
</comment>
<dbReference type="AlphaFoldDB" id="A0A6J1C4Q8"/>
<dbReference type="RefSeq" id="XP_022136584.1">
    <property type="nucleotide sequence ID" value="XM_022280892.1"/>
</dbReference>
<dbReference type="PANTHER" id="PTHR43322:SF4">
    <property type="entry name" value="1-DEOXY-D-XYLULOSE-5-PHOSPHATE SYNTHASE 2, CHLOROPLASTIC-RELATED"/>
    <property type="match status" value="1"/>
</dbReference>
<proteinExistence type="inferred from homology"/>
<dbReference type="FunFam" id="3.40.50.920:FF:000002">
    <property type="entry name" value="1-deoxy-D-xylulose-5-phosphate synthase"/>
    <property type="match status" value="1"/>
</dbReference>
<comment type="pathway">
    <text evidence="3">Metabolic intermediate biosynthesis; 1-deoxy-D-xylulose 5-phosphate biosynthesis; 1-deoxy-D-xylulose 5-phosphate from D-glyceraldehyde 3-phosphate and pyruvate: step 1/1.</text>
</comment>
<comment type="cofactor">
    <cofactor evidence="1">
        <name>Mg(2+)</name>
        <dbReference type="ChEBI" id="CHEBI:18420"/>
    </cofactor>
</comment>
<evidence type="ECO:0000313" key="16">
    <source>
        <dbReference type="Proteomes" id="UP000504603"/>
    </source>
</evidence>
<dbReference type="InterPro" id="IPR029061">
    <property type="entry name" value="THDP-binding"/>
</dbReference>
<dbReference type="NCBIfam" id="TIGR00204">
    <property type="entry name" value="dxs"/>
    <property type="match status" value="1"/>
</dbReference>
<dbReference type="CDD" id="cd07033">
    <property type="entry name" value="TPP_PYR_DXS_TK_like"/>
    <property type="match status" value="1"/>
</dbReference>
<dbReference type="UniPathway" id="UPA00064">
    <property type="reaction ID" value="UER00091"/>
</dbReference>
<comment type="similarity">
    <text evidence="4">Belongs to the transketolase family. DXPS subfamily.</text>
</comment>
<keyword evidence="9" id="KW-0460">Magnesium</keyword>
<evidence type="ECO:0000313" key="17">
    <source>
        <dbReference type="RefSeq" id="XP_022136584.1"/>
    </source>
</evidence>
<evidence type="ECO:0000256" key="3">
    <source>
        <dbReference type="ARBA" id="ARBA00004980"/>
    </source>
</evidence>
<evidence type="ECO:0000256" key="10">
    <source>
        <dbReference type="ARBA" id="ARBA00022977"/>
    </source>
</evidence>
<keyword evidence="14" id="KW-0175">Coiled coil</keyword>
<evidence type="ECO:0000256" key="5">
    <source>
        <dbReference type="ARBA" id="ARBA00011738"/>
    </source>
</evidence>
<dbReference type="InterPro" id="IPR020826">
    <property type="entry name" value="Transketolase_BS"/>
</dbReference>
<dbReference type="Pfam" id="PF02780">
    <property type="entry name" value="Transketolase_C"/>
    <property type="match status" value="1"/>
</dbReference>
<dbReference type="GeneID" id="111008255"/>